<dbReference type="GO" id="GO:0005669">
    <property type="term" value="C:transcription factor TFIID complex"/>
    <property type="evidence" value="ECO:0007669"/>
    <property type="project" value="TreeGrafter"/>
</dbReference>
<dbReference type="SMART" id="SM00320">
    <property type="entry name" value="WD40"/>
    <property type="match status" value="5"/>
</dbReference>
<feature type="repeat" description="WD" evidence="1">
    <location>
        <begin position="209"/>
        <end position="250"/>
    </location>
</feature>
<feature type="compositionally biased region" description="Acidic residues" evidence="2">
    <location>
        <begin position="21"/>
        <end position="33"/>
    </location>
</feature>
<dbReference type="GO" id="GO:0016251">
    <property type="term" value="F:RNA polymerase II general transcription initiation factor activity"/>
    <property type="evidence" value="ECO:0007669"/>
    <property type="project" value="TreeGrafter"/>
</dbReference>
<reference evidence="4" key="1">
    <citation type="submission" date="2020-12" db="EMBL/GenBank/DDBJ databases">
        <title>Metabolic potential, ecology and presence of endohyphal bacteria is reflected in genomic diversity of Mucoromycotina.</title>
        <authorList>
            <person name="Muszewska A."/>
            <person name="Okrasinska A."/>
            <person name="Steczkiewicz K."/>
            <person name="Drgas O."/>
            <person name="Orlowska M."/>
            <person name="Perlinska-Lenart U."/>
            <person name="Aleksandrzak-Piekarczyk T."/>
            <person name="Szatraj K."/>
            <person name="Zielenkiewicz U."/>
            <person name="Pilsyk S."/>
            <person name="Malc E."/>
            <person name="Mieczkowski P."/>
            <person name="Kruszewska J.S."/>
            <person name="Biernat P."/>
            <person name="Pawlowska J."/>
        </authorList>
    </citation>
    <scope>NUCLEOTIDE SEQUENCE</scope>
    <source>
        <strain evidence="4">WA0000051536</strain>
    </source>
</reference>
<dbReference type="Pfam" id="PF23798">
    <property type="entry name" value="Beta-prop_SPT8"/>
    <property type="match status" value="1"/>
</dbReference>
<dbReference type="Proteomes" id="UP000612746">
    <property type="component" value="Unassembled WGS sequence"/>
</dbReference>
<dbReference type="PANTHER" id="PTHR19879">
    <property type="entry name" value="TRANSCRIPTION INITIATION FACTOR TFIID"/>
    <property type="match status" value="1"/>
</dbReference>
<keyword evidence="5" id="KW-1185">Reference proteome</keyword>
<feature type="region of interest" description="Disordered" evidence="2">
    <location>
        <begin position="141"/>
        <end position="169"/>
    </location>
</feature>
<dbReference type="InterPro" id="IPR015943">
    <property type="entry name" value="WD40/YVTN_repeat-like_dom_sf"/>
</dbReference>
<dbReference type="GO" id="GO:0006367">
    <property type="term" value="P:transcription initiation at RNA polymerase II promoter"/>
    <property type="evidence" value="ECO:0007669"/>
    <property type="project" value="TreeGrafter"/>
</dbReference>
<proteinExistence type="predicted"/>
<dbReference type="AlphaFoldDB" id="A0A8H7UGX7"/>
<evidence type="ECO:0000256" key="1">
    <source>
        <dbReference type="PROSITE-ProRule" id="PRU00221"/>
    </source>
</evidence>
<feature type="compositionally biased region" description="Acidic residues" evidence="2">
    <location>
        <begin position="1"/>
        <end position="12"/>
    </location>
</feature>
<evidence type="ECO:0000259" key="3">
    <source>
        <dbReference type="Pfam" id="PF23798"/>
    </source>
</evidence>
<dbReference type="SUPFAM" id="SSF50978">
    <property type="entry name" value="WD40 repeat-like"/>
    <property type="match status" value="1"/>
</dbReference>
<feature type="compositionally biased region" description="Low complexity" evidence="2">
    <location>
        <begin position="34"/>
        <end position="43"/>
    </location>
</feature>
<keyword evidence="1" id="KW-0853">WD repeat</keyword>
<name>A0A8H7UGX7_9FUNG</name>
<feature type="region of interest" description="Disordered" evidence="2">
    <location>
        <begin position="262"/>
        <end position="320"/>
    </location>
</feature>
<sequence>MSSDEEDVDLNEDSTTQIDNASEDGTDMMDTDDPMPSTDTQQPSTVDDTVQKRVLPKMQLHANTCKSYNIIPVGAAIHPNPIYSIAATRCFRWVLTGSEDGYIRKWDFFASMNGKTMLTQVQRHQLVDSITKAGYLSSWWENEEQPEEPKLKAEPSETSEATPAPEQKLSPVYSVDIQSDGLWALSGLENGSINLVTVRHDEGKCHHVFWKHAAPVSVLSIMPGERSFISGSWDKTIVEWDLDTGSVQREYGGYTSQISSVSFRPLEKEPVTTNAGDDMEQDANDKEETSEQDASDANSESEETKLEPSGPEPLSKDPNIMLTTSIDGTCLLWDRREPTEASRRLNLPDKTPPWCLSGSYNRRAGALTVLKYTLGEGMEQARHNDLNAMPFDEYDFAAQKLIRSFRMPANSGPVSCVASLPNGSHIICASNDNIRMWNTSIDSTFTIQPGDDGGFVKPTKLSSIIPFTILPGHHGAVISNILIDRTSKYMITTSGTRGWEGTSNNGCLLYDIQPVV</sequence>
<dbReference type="PROSITE" id="PS50082">
    <property type="entry name" value="WD_REPEATS_2"/>
    <property type="match status" value="2"/>
</dbReference>
<protein>
    <recommendedName>
        <fullName evidence="3">Transcription factor spt8 beta-propeller domain-containing protein</fullName>
    </recommendedName>
</protein>
<feature type="repeat" description="WD" evidence="1">
    <location>
        <begin position="75"/>
        <end position="107"/>
    </location>
</feature>
<evidence type="ECO:0000256" key="2">
    <source>
        <dbReference type="SAM" id="MobiDB-lite"/>
    </source>
</evidence>
<dbReference type="PROSITE" id="PS50294">
    <property type="entry name" value="WD_REPEATS_REGION"/>
    <property type="match status" value="1"/>
</dbReference>
<dbReference type="InterPro" id="IPR057544">
    <property type="entry name" value="Beta-prop_SPT8"/>
</dbReference>
<feature type="domain" description="Transcription factor spt8 beta-propeller" evidence="3">
    <location>
        <begin position="68"/>
        <end position="513"/>
    </location>
</feature>
<gene>
    <name evidence="4" type="ORF">INT44_002167</name>
</gene>
<evidence type="ECO:0000313" key="5">
    <source>
        <dbReference type="Proteomes" id="UP000612746"/>
    </source>
</evidence>
<comment type="caution">
    <text evidence="4">The sequence shown here is derived from an EMBL/GenBank/DDBJ whole genome shotgun (WGS) entry which is preliminary data.</text>
</comment>
<dbReference type="Gene3D" id="2.130.10.10">
    <property type="entry name" value="YVTN repeat-like/Quinoprotein amine dehydrogenase"/>
    <property type="match status" value="2"/>
</dbReference>
<feature type="region of interest" description="Disordered" evidence="2">
    <location>
        <begin position="1"/>
        <end position="47"/>
    </location>
</feature>
<dbReference type="PANTHER" id="PTHR19879:SF1">
    <property type="entry name" value="CANNONBALL-RELATED"/>
    <property type="match status" value="1"/>
</dbReference>
<dbReference type="InterPro" id="IPR036322">
    <property type="entry name" value="WD40_repeat_dom_sf"/>
</dbReference>
<accession>A0A8H7UGX7</accession>
<dbReference type="EMBL" id="JAEPRA010000005">
    <property type="protein sequence ID" value="KAG2185376.1"/>
    <property type="molecule type" value="Genomic_DNA"/>
</dbReference>
<dbReference type="InterPro" id="IPR001680">
    <property type="entry name" value="WD40_rpt"/>
</dbReference>
<dbReference type="OrthoDB" id="10260946at2759"/>
<evidence type="ECO:0000313" key="4">
    <source>
        <dbReference type="EMBL" id="KAG2185376.1"/>
    </source>
</evidence>
<organism evidence="4 5">
    <name type="scientific">Umbelopsis vinacea</name>
    <dbReference type="NCBI Taxonomy" id="44442"/>
    <lineage>
        <taxon>Eukaryota</taxon>
        <taxon>Fungi</taxon>
        <taxon>Fungi incertae sedis</taxon>
        <taxon>Mucoromycota</taxon>
        <taxon>Mucoromycotina</taxon>
        <taxon>Umbelopsidomycetes</taxon>
        <taxon>Umbelopsidales</taxon>
        <taxon>Umbelopsidaceae</taxon>
        <taxon>Umbelopsis</taxon>
    </lineage>
</organism>